<feature type="compositionally biased region" description="Basic and acidic residues" evidence="8">
    <location>
        <begin position="329"/>
        <end position="340"/>
    </location>
</feature>
<evidence type="ECO:0000256" key="3">
    <source>
        <dbReference type="ARBA" id="ARBA00022475"/>
    </source>
</evidence>
<dbReference type="OMA" id="ARRNCEN"/>
<dbReference type="GO" id="GO:0005886">
    <property type="term" value="C:plasma membrane"/>
    <property type="evidence" value="ECO:0007669"/>
    <property type="project" value="UniProtKB-SubCell"/>
</dbReference>
<dbReference type="GeneTree" id="ENSGT00530000063609"/>
<keyword evidence="7" id="KW-0449">Lipoprotein</keyword>
<proteinExistence type="inferred from homology"/>
<feature type="compositionally biased region" description="Basic and acidic residues" evidence="8">
    <location>
        <begin position="275"/>
        <end position="285"/>
    </location>
</feature>
<evidence type="ECO:0000313" key="9">
    <source>
        <dbReference type="Ensembl" id="ENSGMOP00000012373.2"/>
    </source>
</evidence>
<feature type="region of interest" description="Disordered" evidence="8">
    <location>
        <begin position="575"/>
        <end position="685"/>
    </location>
</feature>
<feature type="compositionally biased region" description="Polar residues" evidence="8">
    <location>
        <begin position="197"/>
        <end position="206"/>
    </location>
</feature>
<evidence type="ECO:0000256" key="4">
    <source>
        <dbReference type="ARBA" id="ARBA00022707"/>
    </source>
</evidence>
<keyword evidence="5" id="KW-0472">Membrane</keyword>
<evidence type="ECO:0000256" key="7">
    <source>
        <dbReference type="ARBA" id="ARBA00023288"/>
    </source>
</evidence>
<evidence type="ECO:0000256" key="6">
    <source>
        <dbReference type="ARBA" id="ARBA00023139"/>
    </source>
</evidence>
<feature type="region of interest" description="Disordered" evidence="8">
    <location>
        <begin position="182"/>
        <end position="292"/>
    </location>
</feature>
<evidence type="ECO:0000256" key="2">
    <source>
        <dbReference type="ARBA" id="ARBA00006390"/>
    </source>
</evidence>
<dbReference type="PANTHER" id="PTHR17601">
    <property type="entry name" value="RAFTLIN-RELATED"/>
    <property type="match status" value="1"/>
</dbReference>
<dbReference type="Ensembl" id="ENSGMOT00000012702.2">
    <property type="protein sequence ID" value="ENSGMOP00000012373.2"/>
    <property type="gene ID" value="ENSGMOG00000011560.2"/>
</dbReference>
<keyword evidence="4" id="KW-0519">Myristate</keyword>
<sequence>MGCRLPKLRKAEERQSPGKIYSTLRRPQVETKVGVAYTYHFLDFLLGKEEVAVSSVLCLSSVRELPVQVRELYAQGFVLVALHPFVHPCGPRHARIQRQLHRAVLLRETPQSSEKSQLKWAGHHLETDVCVSGQQAPDPEAIQNYVKKIQDVSDQGVTFVGFLQQPGGGPCFLGPWDPEDLSSLHSSPSPIHRHAFSSGSSPSDPAQPSRDASDPERTPSDQAGTSPEDPGGPTGDPDYDPSCPVPGQNCRPAPEEELRAAVPHDPTHSTTIPQDPRRAHPDKEGAGGPTHICGEVLRASRGLCPLASAESPDPGPPGDHYSPPGAGRRRAEGRLADPADTHPGSPLLEPGAPEENGNLGYREGQDHERVEASLNNNNHVWNTKSSEEKAADPLPPVGAHTLGRTQLFALYNHTGELENSSRFYSLRVPLCIQKEAGLTTEVDAHWLDHMTQHFTSGARLIDGFFHLADDNDSGISSVDSVFIFQSPAEESTATSYDAIVVEQWTVVDGVVVRTDYIPLLQSLAPYGWRLMCVLPTPVVRTNSDGSLSTKQILFLQRPTLQRKRKDFKMLNLRGRSKARKSYSSETPEKERESASPVSESEVDELLGNTREEEDEEEEGGLMVEEEEREEKRCQGAGTWGGEEAIMKEAELQTDSSPPLSEGGGVSDGNQEEECAEVDWASTAKQEKSVRWTDVCQRADSGLEEEMKDRIKPQLSERALFSGVC</sequence>
<dbReference type="InterPro" id="IPR028169">
    <property type="entry name" value="Raftlin"/>
</dbReference>
<dbReference type="PANTHER" id="PTHR17601:SF7">
    <property type="entry name" value="RAFTLIN ISOFORM X1"/>
    <property type="match status" value="1"/>
</dbReference>
<feature type="compositionally biased region" description="Acidic residues" evidence="8">
    <location>
        <begin position="611"/>
        <end position="628"/>
    </location>
</feature>
<comment type="subcellular location">
    <subcellularLocation>
        <location evidence="1">Cell membrane</location>
        <topology evidence="1">Lipid-anchor</topology>
    </subcellularLocation>
</comment>
<gene>
    <name evidence="9" type="primary">RFTN1</name>
    <name evidence="9" type="synonym">rftn1a</name>
</gene>
<evidence type="ECO:0000256" key="8">
    <source>
        <dbReference type="SAM" id="MobiDB-lite"/>
    </source>
</evidence>
<accession>A0A8C4ZD20</accession>
<feature type="region of interest" description="Disordered" evidence="8">
    <location>
        <begin position="305"/>
        <end position="361"/>
    </location>
</feature>
<reference evidence="9" key="2">
    <citation type="submission" date="2025-09" db="UniProtKB">
        <authorList>
            <consortium name="Ensembl"/>
        </authorList>
    </citation>
    <scope>IDENTIFICATION</scope>
</reference>
<name>A0A8C4ZD20_GADMO</name>
<keyword evidence="10" id="KW-1185">Reference proteome</keyword>
<reference evidence="9" key="1">
    <citation type="submission" date="2025-08" db="UniProtKB">
        <authorList>
            <consortium name="Ensembl"/>
        </authorList>
    </citation>
    <scope>IDENTIFICATION</scope>
</reference>
<evidence type="ECO:0000313" key="10">
    <source>
        <dbReference type="Proteomes" id="UP000694546"/>
    </source>
</evidence>
<dbReference type="AlphaFoldDB" id="A0A8C4ZD20"/>
<dbReference type="Pfam" id="PF15250">
    <property type="entry name" value="Raftlin"/>
    <property type="match status" value="2"/>
</dbReference>
<organism evidence="9 10">
    <name type="scientific">Gadus morhua</name>
    <name type="common">Atlantic cod</name>
    <dbReference type="NCBI Taxonomy" id="8049"/>
    <lineage>
        <taxon>Eukaryota</taxon>
        <taxon>Metazoa</taxon>
        <taxon>Chordata</taxon>
        <taxon>Craniata</taxon>
        <taxon>Vertebrata</taxon>
        <taxon>Euteleostomi</taxon>
        <taxon>Actinopterygii</taxon>
        <taxon>Neopterygii</taxon>
        <taxon>Teleostei</taxon>
        <taxon>Neoteleostei</taxon>
        <taxon>Acanthomorphata</taxon>
        <taxon>Zeiogadaria</taxon>
        <taxon>Gadariae</taxon>
        <taxon>Gadiformes</taxon>
        <taxon>Gadoidei</taxon>
        <taxon>Gadidae</taxon>
        <taxon>Gadus</taxon>
    </lineage>
</organism>
<protein>
    <submittedName>
        <fullName evidence="9">Raftlin, lipid raft linker 1</fullName>
    </submittedName>
</protein>
<dbReference type="OrthoDB" id="9942562at2759"/>
<evidence type="ECO:0000256" key="1">
    <source>
        <dbReference type="ARBA" id="ARBA00004193"/>
    </source>
</evidence>
<comment type="similarity">
    <text evidence="2">Belongs to the raftlin family.</text>
</comment>
<dbReference type="Proteomes" id="UP000694546">
    <property type="component" value="Chromosome 22"/>
</dbReference>
<evidence type="ECO:0000256" key="5">
    <source>
        <dbReference type="ARBA" id="ARBA00023136"/>
    </source>
</evidence>
<keyword evidence="6" id="KW-0564">Palmitate</keyword>
<keyword evidence="3" id="KW-1003">Cell membrane</keyword>